<name>A0ABT2RJW1_9FIRM</name>
<reference evidence="1 2" key="1">
    <citation type="journal article" date="2021" name="ISME Commun">
        <title>Automated analysis of genomic sequences facilitates high-throughput and comprehensive description of bacteria.</title>
        <authorList>
            <person name="Hitch T.C.A."/>
        </authorList>
    </citation>
    <scope>NUCLEOTIDE SEQUENCE [LARGE SCALE GENOMIC DNA]</scope>
    <source>
        <strain evidence="1 2">Sanger_03</strain>
    </source>
</reference>
<evidence type="ECO:0000313" key="1">
    <source>
        <dbReference type="EMBL" id="MCU6685698.1"/>
    </source>
</evidence>
<gene>
    <name evidence="1" type="ORF">OCV99_03840</name>
</gene>
<organism evidence="1 2">
    <name type="scientific">Dorea acetigenes</name>
    <dbReference type="NCBI Taxonomy" id="2981787"/>
    <lineage>
        <taxon>Bacteria</taxon>
        <taxon>Bacillati</taxon>
        <taxon>Bacillota</taxon>
        <taxon>Clostridia</taxon>
        <taxon>Lachnospirales</taxon>
        <taxon>Lachnospiraceae</taxon>
        <taxon>Dorea</taxon>
    </lineage>
</organism>
<proteinExistence type="predicted"/>
<sequence>MDKENKFKVEYNAKEKALRLINRKSVLKINTLLLGRSNKANNEDTVGQFGEGYKIAALVLNRLGKTFTIYNNEKREVWKSRFKNSEKWLEKILAFYVSKQDTDEAGLCIEVGNVTKEEFNDLYKVWIDLSGYDYEKVETNYGEIIIDEDYAGEVYVNGLFVDCNSDLRYGYNFKPKYIRLERDRKTCDSWNVGEITSLMIAEAMVKGGIPIETVRKMVEERVDDVYHFEFNTYQNDVKKVQEMLIESFDKQNPQPYSIPVDSQEDIKKVKAYGGNPVVVPTGVAKLLKNEKDKRIKELMEIPPTHIITLKDKFNRWYDIYSAKLPDEAKAEIRNLIDEME</sequence>
<keyword evidence="2" id="KW-1185">Reference proteome</keyword>
<evidence type="ECO:0000313" key="2">
    <source>
        <dbReference type="Proteomes" id="UP001652431"/>
    </source>
</evidence>
<comment type="caution">
    <text evidence="1">The sequence shown here is derived from an EMBL/GenBank/DDBJ whole genome shotgun (WGS) entry which is preliminary data.</text>
</comment>
<dbReference type="EMBL" id="JAOQJU010000002">
    <property type="protein sequence ID" value="MCU6685698.1"/>
    <property type="molecule type" value="Genomic_DNA"/>
</dbReference>
<accession>A0ABT2RJW1</accession>
<evidence type="ECO:0008006" key="3">
    <source>
        <dbReference type="Google" id="ProtNLM"/>
    </source>
</evidence>
<dbReference type="Proteomes" id="UP001652431">
    <property type="component" value="Unassembled WGS sequence"/>
</dbReference>
<protein>
    <recommendedName>
        <fullName evidence="3">Phage portal protein</fullName>
    </recommendedName>
</protein>